<keyword evidence="4 6" id="KW-1133">Transmembrane helix</keyword>
<comment type="caution">
    <text evidence="8">The sequence shown here is derived from an EMBL/GenBank/DDBJ whole genome shotgun (WGS) entry which is preliminary data.</text>
</comment>
<dbReference type="STRING" id="888268.A0A1E5W0D2"/>
<dbReference type="OrthoDB" id="1728340at2759"/>
<keyword evidence="3 6" id="KW-0812">Transmembrane</keyword>
<evidence type="ECO:0000256" key="2">
    <source>
        <dbReference type="ARBA" id="ARBA00007635"/>
    </source>
</evidence>
<evidence type="ECO:0000256" key="6">
    <source>
        <dbReference type="SAM" id="Phobius"/>
    </source>
</evidence>
<evidence type="ECO:0000313" key="9">
    <source>
        <dbReference type="Proteomes" id="UP000095767"/>
    </source>
</evidence>
<dbReference type="Proteomes" id="UP000095767">
    <property type="component" value="Unassembled WGS sequence"/>
</dbReference>
<evidence type="ECO:0000256" key="3">
    <source>
        <dbReference type="ARBA" id="ARBA00022692"/>
    </source>
</evidence>
<feature type="transmembrane region" description="Helical" evidence="6">
    <location>
        <begin position="20"/>
        <end position="37"/>
    </location>
</feature>
<sequence>MFLISVASLRQGMSHYVLVVYRNAVAAVVMAPFALLFERKTRPKMTLSVFFKILALGLLEPVLDQNFIYMGVNNTSASFSSALTNILPAVTFVNAIILRMERINMKERRSQAKIAGTAITVGGALLMILFKGPIVNFPWTNHVSRAVSDSGAHNSGHWLMGTFMILLSCFCWSAFFILQSYTLRGYPSELSLTTLICAMGATESGAVALVMERDTKAWTIGFDMRLFTAVYSHDLLLFIEVIHTDWESIFKFFVSQGWVFSGFVLVFLPPLAVFLAFTSAMDANGSVVSGKHPLGLNLALDLNFLIRVEELMYCVESDFLIKRLWSHWACQKGSPAPPYILRKQCLSSYLHQILVSYVWKRVVLLVLGTPRGPGPSSPPVLHSFLYRPSSCVGAVRCCSSLVCIKRCIQWVQSPSLISFCKKKVKDPQIL</sequence>
<feature type="transmembrane region" description="Helical" evidence="6">
    <location>
        <begin position="82"/>
        <end position="100"/>
    </location>
</feature>
<organism evidence="8 9">
    <name type="scientific">Dichanthelium oligosanthes</name>
    <dbReference type="NCBI Taxonomy" id="888268"/>
    <lineage>
        <taxon>Eukaryota</taxon>
        <taxon>Viridiplantae</taxon>
        <taxon>Streptophyta</taxon>
        <taxon>Embryophyta</taxon>
        <taxon>Tracheophyta</taxon>
        <taxon>Spermatophyta</taxon>
        <taxon>Magnoliopsida</taxon>
        <taxon>Liliopsida</taxon>
        <taxon>Poales</taxon>
        <taxon>Poaceae</taxon>
        <taxon>PACMAD clade</taxon>
        <taxon>Panicoideae</taxon>
        <taxon>Panicodae</taxon>
        <taxon>Paniceae</taxon>
        <taxon>Dichantheliinae</taxon>
        <taxon>Dichanthelium</taxon>
    </lineage>
</organism>
<feature type="transmembrane region" description="Helical" evidence="6">
    <location>
        <begin position="158"/>
        <end position="178"/>
    </location>
</feature>
<dbReference type="GO" id="GO:0022857">
    <property type="term" value="F:transmembrane transporter activity"/>
    <property type="evidence" value="ECO:0007669"/>
    <property type="project" value="InterPro"/>
</dbReference>
<dbReference type="SUPFAM" id="SSF103481">
    <property type="entry name" value="Multidrug resistance efflux transporter EmrE"/>
    <property type="match status" value="1"/>
</dbReference>
<evidence type="ECO:0000313" key="8">
    <source>
        <dbReference type="EMBL" id="OEL30815.1"/>
    </source>
</evidence>
<dbReference type="EMBL" id="LWDX02024752">
    <property type="protein sequence ID" value="OEL30815.1"/>
    <property type="molecule type" value="Genomic_DNA"/>
</dbReference>
<evidence type="ECO:0000256" key="5">
    <source>
        <dbReference type="ARBA" id="ARBA00023136"/>
    </source>
</evidence>
<protein>
    <submittedName>
        <fullName evidence="8">WAT1-related protein</fullName>
    </submittedName>
</protein>
<accession>A0A1E5W0D2</accession>
<dbReference type="InterPro" id="IPR000620">
    <property type="entry name" value="EamA_dom"/>
</dbReference>
<proteinExistence type="inferred from homology"/>
<evidence type="ECO:0000256" key="4">
    <source>
        <dbReference type="ARBA" id="ARBA00022989"/>
    </source>
</evidence>
<feature type="domain" description="EamA" evidence="7">
    <location>
        <begin position="10"/>
        <end position="128"/>
    </location>
</feature>
<dbReference type="InterPro" id="IPR037185">
    <property type="entry name" value="EmrE-like"/>
</dbReference>
<dbReference type="PANTHER" id="PTHR31218">
    <property type="entry name" value="WAT1-RELATED PROTEIN"/>
    <property type="match status" value="1"/>
</dbReference>
<dbReference type="AlphaFoldDB" id="A0A1E5W0D2"/>
<gene>
    <name evidence="8" type="ORF">BAE44_0008166</name>
</gene>
<keyword evidence="5 6" id="KW-0472">Membrane</keyword>
<feature type="transmembrane region" description="Helical" evidence="6">
    <location>
        <begin position="258"/>
        <end position="277"/>
    </location>
</feature>
<reference evidence="8 9" key="1">
    <citation type="submission" date="2016-09" db="EMBL/GenBank/DDBJ databases">
        <title>The draft genome of Dichanthelium oligosanthes: A C3 panicoid grass species.</title>
        <authorList>
            <person name="Studer A.J."/>
            <person name="Schnable J.C."/>
            <person name="Brutnell T.P."/>
        </authorList>
    </citation>
    <scope>NUCLEOTIDE SEQUENCE [LARGE SCALE GENOMIC DNA]</scope>
    <source>
        <strain evidence="9">cv. Kellogg 1175</strain>
        <tissue evidence="8">Leaf</tissue>
    </source>
</reference>
<keyword evidence="9" id="KW-1185">Reference proteome</keyword>
<evidence type="ECO:0000256" key="1">
    <source>
        <dbReference type="ARBA" id="ARBA00004141"/>
    </source>
</evidence>
<comment type="subcellular location">
    <subcellularLocation>
        <location evidence="1">Membrane</location>
        <topology evidence="1">Multi-pass membrane protein</topology>
    </subcellularLocation>
</comment>
<dbReference type="InterPro" id="IPR030184">
    <property type="entry name" value="WAT1-related"/>
</dbReference>
<comment type="similarity">
    <text evidence="2">Belongs to the drug/metabolite transporter (DMT) superfamily. Plant drug/metabolite exporter (P-DME) (TC 2.A.7.4) family.</text>
</comment>
<name>A0A1E5W0D2_9POAL</name>
<feature type="transmembrane region" description="Helical" evidence="6">
    <location>
        <begin position="49"/>
        <end position="70"/>
    </location>
</feature>
<dbReference type="GO" id="GO:0016020">
    <property type="term" value="C:membrane"/>
    <property type="evidence" value="ECO:0007669"/>
    <property type="project" value="UniProtKB-SubCell"/>
</dbReference>
<evidence type="ECO:0000259" key="7">
    <source>
        <dbReference type="Pfam" id="PF00892"/>
    </source>
</evidence>
<dbReference type="Pfam" id="PF00892">
    <property type="entry name" value="EamA"/>
    <property type="match status" value="1"/>
</dbReference>
<feature type="transmembrane region" description="Helical" evidence="6">
    <location>
        <begin position="112"/>
        <end position="130"/>
    </location>
</feature>